<dbReference type="EMBL" id="JBITMB010000010">
    <property type="protein sequence ID" value="MFI7444920.1"/>
    <property type="molecule type" value="Genomic_DNA"/>
</dbReference>
<protein>
    <submittedName>
        <fullName evidence="2">Phosphotransferase</fullName>
    </submittedName>
</protein>
<dbReference type="InterPro" id="IPR002575">
    <property type="entry name" value="Aminoglycoside_PTrfase"/>
</dbReference>
<dbReference type="Gene3D" id="3.90.1200.10">
    <property type="match status" value="1"/>
</dbReference>
<reference evidence="2 3" key="1">
    <citation type="submission" date="2024-10" db="EMBL/GenBank/DDBJ databases">
        <title>The Natural Products Discovery Center: Release of the First 8490 Sequenced Strains for Exploring Actinobacteria Biosynthetic Diversity.</title>
        <authorList>
            <person name="Kalkreuter E."/>
            <person name="Kautsar S.A."/>
            <person name="Yang D."/>
            <person name="Bader C.D."/>
            <person name="Teijaro C.N."/>
            <person name="Fluegel L."/>
            <person name="Davis C.M."/>
            <person name="Simpson J.R."/>
            <person name="Lauterbach L."/>
            <person name="Steele A.D."/>
            <person name="Gui C."/>
            <person name="Meng S."/>
            <person name="Li G."/>
            <person name="Viehrig K."/>
            <person name="Ye F."/>
            <person name="Su P."/>
            <person name="Kiefer A.F."/>
            <person name="Nichols A."/>
            <person name="Cepeda A.J."/>
            <person name="Yan W."/>
            <person name="Fan B."/>
            <person name="Jiang Y."/>
            <person name="Adhikari A."/>
            <person name="Zheng C.-J."/>
            <person name="Schuster L."/>
            <person name="Cowan T.M."/>
            <person name="Smanski M.J."/>
            <person name="Chevrette M.G."/>
            <person name="De Carvalho L.P.S."/>
            <person name="Shen B."/>
        </authorList>
    </citation>
    <scope>NUCLEOTIDE SEQUENCE [LARGE SCALE GENOMIC DNA]</scope>
    <source>
        <strain evidence="2 3">NPDC049503</strain>
    </source>
</reference>
<accession>A0ABW8ADR4</accession>
<organism evidence="2 3">
    <name type="scientific">Nonomuraea indica</name>
    <dbReference type="NCBI Taxonomy" id="1581193"/>
    <lineage>
        <taxon>Bacteria</taxon>
        <taxon>Bacillati</taxon>
        <taxon>Actinomycetota</taxon>
        <taxon>Actinomycetes</taxon>
        <taxon>Streptosporangiales</taxon>
        <taxon>Streptosporangiaceae</taxon>
        <taxon>Nonomuraea</taxon>
    </lineage>
</organism>
<sequence length="316" mass="34289">MTRPQADVIDPKTHISADETRIGWEQLPDSVRDAVQQHIAPVIKAETVPGGIMPGAAARLHLDGRLSVFLKAIRADSSAAELHRREQQANKVLPPLIPAPEMLWDGTVDGWLVTVFEFINDNSRHVDLSPGSPDLPAVVETVNVLGRLLTPCPPALPSMIENISPLMSKARHMLDKPAGELPDKEMFEAAVDGFDAGMLRGHTMVHYDLSAGNMLAAHGSIYVLDWSFAARGAAWVDAAMLAPRLIEAGHTPEGAEDLLHDVAVWRSARPTAVTGLAALWTLFRIYKAAHGPQEQRESRARAAEAGRAWVAHRLAA</sequence>
<proteinExistence type="predicted"/>
<gene>
    <name evidence="2" type="ORF">ACIBP5_33540</name>
</gene>
<name>A0ABW8ADR4_9ACTN</name>
<dbReference type="InterPro" id="IPR011009">
    <property type="entry name" value="Kinase-like_dom_sf"/>
</dbReference>
<evidence type="ECO:0000313" key="3">
    <source>
        <dbReference type="Proteomes" id="UP001612928"/>
    </source>
</evidence>
<feature type="domain" description="Aminoglycoside phosphotransferase" evidence="1">
    <location>
        <begin position="63"/>
        <end position="270"/>
    </location>
</feature>
<dbReference type="Proteomes" id="UP001612928">
    <property type="component" value="Unassembled WGS sequence"/>
</dbReference>
<comment type="caution">
    <text evidence="2">The sequence shown here is derived from an EMBL/GenBank/DDBJ whole genome shotgun (WGS) entry which is preliminary data.</text>
</comment>
<evidence type="ECO:0000259" key="1">
    <source>
        <dbReference type="Pfam" id="PF01636"/>
    </source>
</evidence>
<dbReference type="Pfam" id="PF01636">
    <property type="entry name" value="APH"/>
    <property type="match status" value="1"/>
</dbReference>
<evidence type="ECO:0000313" key="2">
    <source>
        <dbReference type="EMBL" id="MFI7444920.1"/>
    </source>
</evidence>
<dbReference type="RefSeq" id="WP_397025258.1">
    <property type="nucleotide sequence ID" value="NZ_JBITMB010000010.1"/>
</dbReference>
<keyword evidence="3" id="KW-1185">Reference proteome</keyword>
<dbReference type="SUPFAM" id="SSF56112">
    <property type="entry name" value="Protein kinase-like (PK-like)"/>
    <property type="match status" value="1"/>
</dbReference>